<evidence type="ECO:0000256" key="5">
    <source>
        <dbReference type="SAM" id="Coils"/>
    </source>
</evidence>
<evidence type="ECO:0000256" key="4">
    <source>
        <dbReference type="ARBA" id="ARBA00023128"/>
    </source>
</evidence>
<dbReference type="EMBL" id="JBJJXI010000102">
    <property type="protein sequence ID" value="KAL3392738.1"/>
    <property type="molecule type" value="Genomic_DNA"/>
</dbReference>
<feature type="domain" description="HAP1 N-terminal" evidence="8">
    <location>
        <begin position="68"/>
        <end position="403"/>
    </location>
</feature>
<evidence type="ECO:0008006" key="11">
    <source>
        <dbReference type="Google" id="ProtNLM"/>
    </source>
</evidence>
<evidence type="ECO:0000313" key="10">
    <source>
        <dbReference type="Proteomes" id="UP001627154"/>
    </source>
</evidence>
<comment type="caution">
    <text evidence="9">The sequence shown here is derived from an EMBL/GenBank/DDBJ whole genome shotgun (WGS) entry which is preliminary data.</text>
</comment>
<feature type="region of interest" description="Disordered" evidence="6">
    <location>
        <begin position="835"/>
        <end position="870"/>
    </location>
</feature>
<feature type="coiled-coil region" evidence="5">
    <location>
        <begin position="260"/>
        <end position="403"/>
    </location>
</feature>
<evidence type="ECO:0000256" key="6">
    <source>
        <dbReference type="SAM" id="MobiDB-lite"/>
    </source>
</evidence>
<evidence type="ECO:0000313" key="9">
    <source>
        <dbReference type="EMBL" id="KAL3392738.1"/>
    </source>
</evidence>
<organism evidence="9 10">
    <name type="scientific">Trichogramma kaykai</name>
    <dbReference type="NCBI Taxonomy" id="54128"/>
    <lineage>
        <taxon>Eukaryota</taxon>
        <taxon>Metazoa</taxon>
        <taxon>Ecdysozoa</taxon>
        <taxon>Arthropoda</taxon>
        <taxon>Hexapoda</taxon>
        <taxon>Insecta</taxon>
        <taxon>Pterygota</taxon>
        <taxon>Neoptera</taxon>
        <taxon>Endopterygota</taxon>
        <taxon>Hymenoptera</taxon>
        <taxon>Apocrita</taxon>
        <taxon>Proctotrupomorpha</taxon>
        <taxon>Chalcidoidea</taxon>
        <taxon>Trichogrammatidae</taxon>
        <taxon>Trichogramma</taxon>
    </lineage>
</organism>
<keyword evidence="4" id="KW-0496">Mitochondrion</keyword>
<proteinExistence type="inferred from homology"/>
<reference evidence="9 10" key="1">
    <citation type="journal article" date="2024" name="bioRxiv">
        <title>A reference genome for Trichogramma kaykai: A tiny desert-dwelling parasitoid wasp with competing sex-ratio distorters.</title>
        <authorList>
            <person name="Culotta J."/>
            <person name="Lindsey A.R."/>
        </authorList>
    </citation>
    <scope>NUCLEOTIDE SEQUENCE [LARGE SCALE GENOMIC DNA]</scope>
    <source>
        <strain evidence="9 10">KSX58</strain>
    </source>
</reference>
<feature type="compositionally biased region" description="Basic residues" evidence="6">
    <location>
        <begin position="848"/>
        <end position="859"/>
    </location>
</feature>
<dbReference type="GO" id="GO:0005739">
    <property type="term" value="C:mitochondrion"/>
    <property type="evidence" value="ECO:0007669"/>
    <property type="project" value="UniProtKB-SubCell"/>
</dbReference>
<dbReference type="AlphaFoldDB" id="A0ABD2WI34"/>
<dbReference type="SMART" id="SM01424">
    <property type="entry name" value="HAP1_N"/>
    <property type="match status" value="1"/>
</dbReference>
<evidence type="ECO:0000259" key="8">
    <source>
        <dbReference type="SMART" id="SM01424"/>
    </source>
</evidence>
<protein>
    <recommendedName>
        <fullName evidence="11">Trafficking kinesin-binding protein milt</fullName>
    </recommendedName>
</protein>
<evidence type="ECO:0000256" key="3">
    <source>
        <dbReference type="ARBA" id="ARBA00023054"/>
    </source>
</evidence>
<feature type="region of interest" description="Disordered" evidence="6">
    <location>
        <begin position="892"/>
        <end position="933"/>
    </location>
</feature>
<name>A0ABD2WI34_9HYME</name>
<keyword evidence="10" id="KW-1185">Reference proteome</keyword>
<dbReference type="Pfam" id="PF12448">
    <property type="entry name" value="Milton"/>
    <property type="match status" value="1"/>
</dbReference>
<feature type="compositionally biased region" description="Polar residues" evidence="6">
    <location>
        <begin position="1"/>
        <end position="13"/>
    </location>
</feature>
<feature type="domain" description="Trafficking kinesin-binding protein C-terminal" evidence="7">
    <location>
        <begin position="465"/>
        <end position="638"/>
    </location>
</feature>
<comment type="similarity">
    <text evidence="2">Belongs to the milton family.</text>
</comment>
<evidence type="ECO:0000256" key="1">
    <source>
        <dbReference type="ARBA" id="ARBA00004173"/>
    </source>
</evidence>
<dbReference type="InterPro" id="IPR006933">
    <property type="entry name" value="HAP1_N"/>
</dbReference>
<feature type="region of interest" description="Disordered" evidence="6">
    <location>
        <begin position="773"/>
        <end position="820"/>
    </location>
</feature>
<dbReference type="InterPro" id="IPR051946">
    <property type="entry name" value="Intracell_Traff-Reg"/>
</dbReference>
<gene>
    <name evidence="9" type="ORF">TKK_012784</name>
</gene>
<keyword evidence="3 5" id="KW-0175">Coiled coil</keyword>
<feature type="compositionally biased region" description="Low complexity" evidence="6">
    <location>
        <begin position="40"/>
        <end position="61"/>
    </location>
</feature>
<evidence type="ECO:0000259" key="7">
    <source>
        <dbReference type="SMART" id="SM01423"/>
    </source>
</evidence>
<dbReference type="PANTHER" id="PTHR15751:SF12">
    <property type="entry name" value="TRAFFICKING KINESIN-BINDING PROTEIN MILT"/>
    <property type="match status" value="1"/>
</dbReference>
<dbReference type="PANTHER" id="PTHR15751">
    <property type="entry name" value="TRAFFICKING KINESIN-BINDING PROTEIN"/>
    <property type="match status" value="1"/>
</dbReference>
<comment type="subcellular location">
    <subcellularLocation>
        <location evidence="1">Mitochondrion</location>
    </subcellularLocation>
</comment>
<sequence length="933" mass="101795">MSTLAGTANSLPASSEKRSPRLGSTRTRATPTFAALALDVSGVSSSRNSSHNGSARSCGNNDNDEDDDEDVGEDAYDENEVWEDYGVVEYLERGYDRRDESTAAERVEDMRETLASETDILETEGQVSDFLFHVARTRHGKAFIRVIRTMLLNKVLCSERMSQMTKTYNDIEAVTRLLEEKEKDLELTARIGKELLSHNQKLETTVQELENELKTANEKITQLTYELSKKTDLIQVLTNDVEESIQSEAEDSSCFRGVSLDAMQKKISTLEEENKSLRTEFTKLADETDICEQHEAQLVKDITDQLANANLEVHDIVEELERHKEESRVLQEENTGLLERLQQAEMKLAQLLAEHDEVNTSLAVSKDVQNALAEELAKYKDEYTEALNMLEDLQAQLKTQRKREMPTVRGGSLFPSLATVSQPDSIAAEMECSLFSEMSLDSGISADRNPLACKKAFDVVKIANRAITATTDSYQYPRLGGTMTTSIMSSGSFGPRSCSTMKGRASSNSVYSSLGSGAPSEYGSSLMHDMEYPGPPKPGVPGAPGAAELEAALRRLTTEEIAARRACLSSGAGYHYDYDASVQTSPHGLSHVAYGGCRTPDSIMSTGSSDNLSRLSTNSSTMWKMPEKLQIVKPLEGSATMRQWTRLATPSLAGLLDERPGIRTRGGKNLEDLGLEKFSLMDFEEDEEYDAYPGKLFQNTGSVYTFTNSTVMHPDDASIMTSSIPNSIISSVDNSAFNSGMNTPRALSRRESTSTFSTNFGIAKLLNERGVKTTTSSSAATPNAANTSFTPTTTPCNSPDISPSSSRSSSPTPTNSTSSTFGLFFTGAEILKRTLVGDRKKPESQLPRRSRRDHPKRGRPDHSSILGSGPALQGALYSRRESPMAQLTFLKGSMSSEKLRLESSSSASDASSRAKSPGGESASSGAKSATSNK</sequence>
<feature type="compositionally biased region" description="Low complexity" evidence="6">
    <location>
        <begin position="902"/>
        <end position="933"/>
    </location>
</feature>
<feature type="compositionally biased region" description="Acidic residues" evidence="6">
    <location>
        <begin position="62"/>
        <end position="75"/>
    </location>
</feature>
<dbReference type="InterPro" id="IPR022154">
    <property type="entry name" value="TRAK1/2_C"/>
</dbReference>
<dbReference type="Proteomes" id="UP001627154">
    <property type="component" value="Unassembled WGS sequence"/>
</dbReference>
<feature type="region of interest" description="Disordered" evidence="6">
    <location>
        <begin position="1"/>
        <end position="75"/>
    </location>
</feature>
<dbReference type="Pfam" id="PF04849">
    <property type="entry name" value="HAP1_N"/>
    <property type="match status" value="1"/>
</dbReference>
<feature type="coiled-coil region" evidence="5">
    <location>
        <begin position="192"/>
        <end position="226"/>
    </location>
</feature>
<evidence type="ECO:0000256" key="2">
    <source>
        <dbReference type="ARBA" id="ARBA00007007"/>
    </source>
</evidence>
<dbReference type="SMART" id="SM01423">
    <property type="entry name" value="Milton"/>
    <property type="match status" value="1"/>
</dbReference>
<accession>A0ABD2WI34</accession>